<dbReference type="PANTHER" id="PTHR35797:SF1">
    <property type="entry name" value="PROTEASE"/>
    <property type="match status" value="1"/>
</dbReference>
<feature type="transmembrane region" description="Helical" evidence="2">
    <location>
        <begin position="230"/>
        <end position="252"/>
    </location>
</feature>
<feature type="region of interest" description="Disordered" evidence="1">
    <location>
        <begin position="84"/>
        <end position="103"/>
    </location>
</feature>
<proteinExistence type="predicted"/>
<dbReference type="Pfam" id="PF02517">
    <property type="entry name" value="Rce1-like"/>
    <property type="match status" value="1"/>
</dbReference>
<evidence type="ECO:0000313" key="4">
    <source>
        <dbReference type="EMBL" id="GAA3286673.1"/>
    </source>
</evidence>
<feature type="transmembrane region" description="Helical" evidence="2">
    <location>
        <begin position="264"/>
        <end position="283"/>
    </location>
</feature>
<feature type="transmembrane region" description="Helical" evidence="2">
    <location>
        <begin position="12"/>
        <end position="30"/>
    </location>
</feature>
<dbReference type="InterPro" id="IPR042150">
    <property type="entry name" value="MmRce1-like"/>
</dbReference>
<dbReference type="InterPro" id="IPR003675">
    <property type="entry name" value="Rce1/LyrA-like_dom"/>
</dbReference>
<dbReference type="RefSeq" id="WP_344721258.1">
    <property type="nucleotide sequence ID" value="NZ_BAAAYG010000009.1"/>
</dbReference>
<feature type="transmembrane region" description="Helical" evidence="2">
    <location>
        <begin position="188"/>
        <end position="210"/>
    </location>
</feature>
<feature type="transmembrane region" description="Helical" evidence="2">
    <location>
        <begin position="50"/>
        <end position="68"/>
    </location>
</feature>
<evidence type="ECO:0000256" key="2">
    <source>
        <dbReference type="SAM" id="Phobius"/>
    </source>
</evidence>
<protein>
    <recommendedName>
        <fullName evidence="3">CAAX prenyl protease 2/Lysostaphin resistance protein A-like domain-containing protein</fullName>
    </recommendedName>
</protein>
<accession>A0ABP6RLF2</accession>
<keyword evidence="2" id="KW-0812">Transmembrane</keyword>
<name>A0ABP6RLF2_9MICC</name>
<dbReference type="Proteomes" id="UP001501736">
    <property type="component" value="Unassembled WGS sequence"/>
</dbReference>
<reference evidence="5" key="1">
    <citation type="journal article" date="2019" name="Int. J. Syst. Evol. Microbiol.">
        <title>The Global Catalogue of Microorganisms (GCM) 10K type strain sequencing project: providing services to taxonomists for standard genome sequencing and annotation.</title>
        <authorList>
            <consortium name="The Broad Institute Genomics Platform"/>
            <consortium name="The Broad Institute Genome Sequencing Center for Infectious Disease"/>
            <person name="Wu L."/>
            <person name="Ma J."/>
        </authorList>
    </citation>
    <scope>NUCLEOTIDE SEQUENCE [LARGE SCALE GENOMIC DNA]</scope>
    <source>
        <strain evidence="5">JCM 11483</strain>
    </source>
</reference>
<organism evidence="4 5">
    <name type="scientific">Nesterenkonia halobia</name>
    <dbReference type="NCBI Taxonomy" id="37922"/>
    <lineage>
        <taxon>Bacteria</taxon>
        <taxon>Bacillati</taxon>
        <taxon>Actinomycetota</taxon>
        <taxon>Actinomycetes</taxon>
        <taxon>Micrococcales</taxon>
        <taxon>Micrococcaceae</taxon>
        <taxon>Nesterenkonia</taxon>
    </lineage>
</organism>
<feature type="compositionally biased region" description="Low complexity" evidence="1">
    <location>
        <begin position="86"/>
        <end position="97"/>
    </location>
</feature>
<evidence type="ECO:0000313" key="5">
    <source>
        <dbReference type="Proteomes" id="UP001501736"/>
    </source>
</evidence>
<dbReference type="EMBL" id="BAAAYG010000009">
    <property type="protein sequence ID" value="GAA3286673.1"/>
    <property type="molecule type" value="Genomic_DNA"/>
</dbReference>
<keyword evidence="5" id="KW-1185">Reference proteome</keyword>
<feature type="transmembrane region" description="Helical" evidence="2">
    <location>
        <begin position="324"/>
        <end position="343"/>
    </location>
</feature>
<keyword evidence="2" id="KW-0472">Membrane</keyword>
<sequence length="352" mass="37566">MPLHPAPTPRTPWIVMSTYVLVTLALAWAVTLPLVVQSPAERTDAPLELHQNLFLLSPLVGAIVAWFVERRQPLAVLHGVTAGSRGASTAGDANAADAADDAGEEISQNGVTSPLRRQHLADALGLTPLRPVSRLISWCVLALLLFLALTLAALGVGALLGVYPLDLSMPLFTQDLARRLGEQDGGQFLVSGLLVEVGVIVVSAIATMPLHATAEMGWRGWFFPRLQRRLGPTAAVLATGVLTGAWHTPLLAVGFHYTDTPLPLAVLLMCGYCVVIGGLLAWMRMRSGSIWPAAFAQSMITAATILHFWFAGADPQFDYRAATLQGWSGWIIPGVLLGALLLARRRAFAPTG</sequence>
<evidence type="ECO:0000256" key="1">
    <source>
        <dbReference type="SAM" id="MobiDB-lite"/>
    </source>
</evidence>
<feature type="transmembrane region" description="Helical" evidence="2">
    <location>
        <begin position="290"/>
        <end position="312"/>
    </location>
</feature>
<keyword evidence="2" id="KW-1133">Transmembrane helix</keyword>
<gene>
    <name evidence="4" type="ORF">GCM10020260_21850</name>
</gene>
<dbReference type="PANTHER" id="PTHR35797">
    <property type="entry name" value="PROTEASE-RELATED"/>
    <property type="match status" value="1"/>
</dbReference>
<comment type="caution">
    <text evidence="4">The sequence shown here is derived from an EMBL/GenBank/DDBJ whole genome shotgun (WGS) entry which is preliminary data.</text>
</comment>
<feature type="transmembrane region" description="Helical" evidence="2">
    <location>
        <begin position="135"/>
        <end position="163"/>
    </location>
</feature>
<feature type="domain" description="CAAX prenyl protease 2/Lysostaphin resistance protein A-like" evidence="3">
    <location>
        <begin position="213"/>
        <end position="300"/>
    </location>
</feature>
<evidence type="ECO:0000259" key="3">
    <source>
        <dbReference type="Pfam" id="PF02517"/>
    </source>
</evidence>